<protein>
    <recommendedName>
        <fullName evidence="16">C4-dicarboxylate transport sensor protein DctB</fullName>
        <ecNumber evidence="3">2.7.13.3</ecNumber>
    </recommendedName>
</protein>
<dbReference type="InterPro" id="IPR036097">
    <property type="entry name" value="HisK_dim/P_sf"/>
</dbReference>
<feature type="transmembrane region" description="Helical" evidence="18">
    <location>
        <begin position="28"/>
        <end position="50"/>
    </location>
</feature>
<keyword evidence="6" id="KW-0597">Phosphoprotein</keyword>
<dbReference type="FunFam" id="1.10.287.130:FF:000049">
    <property type="entry name" value="C4-dicarboxylate transport sensor protein DctB"/>
    <property type="match status" value="1"/>
</dbReference>
<organism evidence="20 21">
    <name type="scientific">Nitrospirillum amazonense</name>
    <dbReference type="NCBI Taxonomy" id="28077"/>
    <lineage>
        <taxon>Bacteria</taxon>
        <taxon>Pseudomonadati</taxon>
        <taxon>Pseudomonadota</taxon>
        <taxon>Alphaproteobacteria</taxon>
        <taxon>Rhodospirillales</taxon>
        <taxon>Azospirillaceae</taxon>
        <taxon>Nitrospirillum</taxon>
    </lineage>
</organism>
<dbReference type="PRINTS" id="PR00344">
    <property type="entry name" value="BCTRLSENSOR"/>
</dbReference>
<keyword evidence="7" id="KW-0808">Transferase</keyword>
<evidence type="ECO:0000256" key="7">
    <source>
        <dbReference type="ARBA" id="ARBA00022679"/>
    </source>
</evidence>
<evidence type="ECO:0000256" key="8">
    <source>
        <dbReference type="ARBA" id="ARBA00022692"/>
    </source>
</evidence>
<comment type="caution">
    <text evidence="20">The sequence shown here is derived from an EMBL/GenBank/DDBJ whole genome shotgun (WGS) entry which is preliminary data.</text>
</comment>
<feature type="transmembrane region" description="Helical" evidence="18">
    <location>
        <begin position="310"/>
        <end position="330"/>
    </location>
</feature>
<evidence type="ECO:0000256" key="16">
    <source>
        <dbReference type="ARBA" id="ARBA00073143"/>
    </source>
</evidence>
<dbReference type="PANTHER" id="PTHR43065">
    <property type="entry name" value="SENSOR HISTIDINE KINASE"/>
    <property type="match status" value="1"/>
</dbReference>
<evidence type="ECO:0000256" key="6">
    <source>
        <dbReference type="ARBA" id="ARBA00022553"/>
    </source>
</evidence>
<feature type="coiled-coil region" evidence="17">
    <location>
        <begin position="337"/>
        <end position="371"/>
    </location>
</feature>
<evidence type="ECO:0000256" key="10">
    <source>
        <dbReference type="ARBA" id="ARBA00022777"/>
    </source>
</evidence>
<dbReference type="GO" id="GO:0005524">
    <property type="term" value="F:ATP binding"/>
    <property type="evidence" value="ECO:0007669"/>
    <property type="project" value="UniProtKB-KW"/>
</dbReference>
<dbReference type="Gene3D" id="3.30.565.10">
    <property type="entry name" value="Histidine kinase-like ATPase, C-terminal domain"/>
    <property type="match status" value="1"/>
</dbReference>
<keyword evidence="13" id="KW-0902">Two-component regulatory system</keyword>
<evidence type="ECO:0000256" key="15">
    <source>
        <dbReference type="ARBA" id="ARBA00059004"/>
    </source>
</evidence>
<evidence type="ECO:0000256" key="17">
    <source>
        <dbReference type="SAM" id="Coils"/>
    </source>
</evidence>
<dbReference type="EMBL" id="VITN01000028">
    <property type="protein sequence ID" value="TWB11829.1"/>
    <property type="molecule type" value="Genomic_DNA"/>
</dbReference>
<dbReference type="InterPro" id="IPR003594">
    <property type="entry name" value="HATPase_dom"/>
</dbReference>
<evidence type="ECO:0000256" key="2">
    <source>
        <dbReference type="ARBA" id="ARBA00004429"/>
    </source>
</evidence>
<dbReference type="Gene3D" id="6.10.250.3020">
    <property type="match status" value="1"/>
</dbReference>
<comment type="function">
    <text evidence="15">Member of the two-component regulatory system DctB/DctD involved in the transport of C4-dicarboxylates. DctB functions as a membrane-associated protein kinase that phosphorylates DctD in response to environmental signals.</text>
</comment>
<comment type="catalytic activity">
    <reaction evidence="1">
        <text>ATP + protein L-histidine = ADP + protein N-phospho-L-histidine.</text>
        <dbReference type="EC" id="2.7.13.3"/>
    </reaction>
</comment>
<evidence type="ECO:0000256" key="1">
    <source>
        <dbReference type="ARBA" id="ARBA00000085"/>
    </source>
</evidence>
<evidence type="ECO:0000313" key="21">
    <source>
        <dbReference type="Proteomes" id="UP000319859"/>
    </source>
</evidence>
<dbReference type="InterPro" id="IPR029151">
    <property type="entry name" value="Sensor-like_sf"/>
</dbReference>
<evidence type="ECO:0000259" key="19">
    <source>
        <dbReference type="PROSITE" id="PS50109"/>
    </source>
</evidence>
<keyword evidence="11" id="KW-0067">ATP-binding</keyword>
<comment type="subcellular location">
    <subcellularLocation>
        <location evidence="2">Cell inner membrane</location>
        <topology evidence="2">Multi-pass membrane protein</topology>
    </subcellularLocation>
</comment>
<sequence length="615" mass="66356">MRRRNAPASPPTDPPLAAPFPFAARLRAVGTGGALALLLAAAGAVGMWMLTVDHAERRAVEAVAADARHRLEIYANNLDSAVERFDYLPSVAARDPAVVALATAGFGHTDPAEVDRVNRYLEAVNASAGSAVLYLMDAEGRTVASSNWNRPDSYLGVDFSYRPYFKDARDQGVGRFYGVGTVTRLPGYFIAAPVERDGRRVGVLAVKIVLDALEDGWRTSHDAVLVADRFGIVFLSSNPEWKFRARRPLDPDTVKYLNETREYVGLDHPPLVLPRSLRAHPDLLVERGLSRYGWTIALAADAHPVAQAAATARIGLALLLLLALAIGLYVRQRVKRLRDQRLAKAALDRAYQDLERQVEARTADLRDAQAELVQAAKLAMIGQVAAGVTHELNQPLTALRALADNARLLLDQGRQAEVSQNLVHIAGLVDRMAKISGQLRNFSRRSEGPAQPVALPGAVQEALALLDRRLKEARVQVTVDVPEVTVAFDPVRLQQVLVNLIRNAEDATAGVAEPRIAITATPAQLDQRAAVRVTVADNGPGLDPAVRDRLFDPFVTTKPGGQGLGLGLAISLAITQEYGGQLEARDGEAHPGENAGAAFLLTLPLTLVERDDPTA</sequence>
<dbReference type="RefSeq" id="WP_145753906.1">
    <property type="nucleotide sequence ID" value="NZ_VITN01000028.1"/>
</dbReference>
<dbReference type="Proteomes" id="UP000319859">
    <property type="component" value="Unassembled WGS sequence"/>
</dbReference>
<keyword evidence="10 20" id="KW-0418">Kinase</keyword>
<keyword evidence="4" id="KW-1003">Cell membrane</keyword>
<evidence type="ECO:0000313" key="20">
    <source>
        <dbReference type="EMBL" id="TWB11829.1"/>
    </source>
</evidence>
<keyword evidence="5" id="KW-0997">Cell inner membrane</keyword>
<dbReference type="InterPro" id="IPR036890">
    <property type="entry name" value="HATPase_C_sf"/>
</dbReference>
<feature type="domain" description="Histidine kinase" evidence="19">
    <location>
        <begin position="387"/>
        <end position="607"/>
    </location>
</feature>
<dbReference type="InterPro" id="IPR005467">
    <property type="entry name" value="His_kinase_dom"/>
</dbReference>
<dbReference type="GO" id="GO:0000155">
    <property type="term" value="F:phosphorelay sensor kinase activity"/>
    <property type="evidence" value="ECO:0007669"/>
    <property type="project" value="InterPro"/>
</dbReference>
<keyword evidence="9" id="KW-0547">Nucleotide-binding</keyword>
<dbReference type="SMART" id="SM00387">
    <property type="entry name" value="HATPase_c"/>
    <property type="match status" value="1"/>
</dbReference>
<dbReference type="Gene3D" id="3.30.450.20">
    <property type="entry name" value="PAS domain"/>
    <property type="match status" value="2"/>
</dbReference>
<dbReference type="SUPFAM" id="SSF103190">
    <property type="entry name" value="Sensory domain-like"/>
    <property type="match status" value="1"/>
</dbReference>
<dbReference type="GO" id="GO:0005886">
    <property type="term" value="C:plasma membrane"/>
    <property type="evidence" value="ECO:0007669"/>
    <property type="project" value="UniProtKB-SubCell"/>
</dbReference>
<dbReference type="CDD" id="cd00082">
    <property type="entry name" value="HisKA"/>
    <property type="match status" value="1"/>
</dbReference>
<gene>
    <name evidence="20" type="ORF">FBZ89_12816</name>
</gene>
<dbReference type="Gene3D" id="1.10.287.130">
    <property type="match status" value="1"/>
</dbReference>
<dbReference type="SMART" id="SM00388">
    <property type="entry name" value="HisKA"/>
    <property type="match status" value="1"/>
</dbReference>
<dbReference type="OrthoDB" id="7568856at2"/>
<dbReference type="SUPFAM" id="SSF47384">
    <property type="entry name" value="Homodimeric domain of signal transducing histidine kinase"/>
    <property type="match status" value="1"/>
</dbReference>
<evidence type="ECO:0000256" key="4">
    <source>
        <dbReference type="ARBA" id="ARBA00022475"/>
    </source>
</evidence>
<dbReference type="PIRSF" id="PIRSF036431">
    <property type="entry name" value="STHK_DctB"/>
    <property type="match status" value="1"/>
</dbReference>
<keyword evidence="17" id="KW-0175">Coiled coil</keyword>
<dbReference type="SUPFAM" id="SSF55874">
    <property type="entry name" value="ATPase domain of HSP90 chaperone/DNA topoisomerase II/histidine kinase"/>
    <property type="match status" value="1"/>
</dbReference>
<dbReference type="InterPro" id="IPR004358">
    <property type="entry name" value="Sig_transdc_His_kin-like_C"/>
</dbReference>
<evidence type="ECO:0000256" key="3">
    <source>
        <dbReference type="ARBA" id="ARBA00012438"/>
    </source>
</evidence>
<dbReference type="AlphaFoldDB" id="A0A560ER27"/>
<dbReference type="InterPro" id="IPR003661">
    <property type="entry name" value="HisK_dim/P_dom"/>
</dbReference>
<dbReference type="EC" id="2.7.13.3" evidence="3"/>
<evidence type="ECO:0000256" key="5">
    <source>
        <dbReference type="ARBA" id="ARBA00022519"/>
    </source>
</evidence>
<keyword evidence="8 18" id="KW-0812">Transmembrane</keyword>
<dbReference type="Pfam" id="PF02518">
    <property type="entry name" value="HATPase_c"/>
    <property type="match status" value="1"/>
</dbReference>
<evidence type="ECO:0000256" key="18">
    <source>
        <dbReference type="SAM" id="Phobius"/>
    </source>
</evidence>
<keyword evidence="12 18" id="KW-1133">Transmembrane helix</keyword>
<name>A0A560ER27_9PROT</name>
<evidence type="ECO:0000256" key="13">
    <source>
        <dbReference type="ARBA" id="ARBA00023012"/>
    </source>
</evidence>
<evidence type="ECO:0000256" key="11">
    <source>
        <dbReference type="ARBA" id="ARBA00022840"/>
    </source>
</evidence>
<evidence type="ECO:0000256" key="9">
    <source>
        <dbReference type="ARBA" id="ARBA00022741"/>
    </source>
</evidence>
<accession>A0A560ER27</accession>
<proteinExistence type="predicted"/>
<reference evidence="20 21" key="1">
    <citation type="submission" date="2019-06" db="EMBL/GenBank/DDBJ databases">
        <title>Genomic Encyclopedia of Type Strains, Phase IV (KMG-V): Genome sequencing to study the core and pangenomes of soil and plant-associated prokaryotes.</title>
        <authorList>
            <person name="Whitman W."/>
        </authorList>
    </citation>
    <scope>NUCLEOTIDE SEQUENCE [LARGE SCALE GENOMIC DNA]</scope>
    <source>
        <strain evidence="20 21">BR 11880</strain>
    </source>
</reference>
<dbReference type="Pfam" id="PF00512">
    <property type="entry name" value="HisKA"/>
    <property type="match status" value="1"/>
</dbReference>
<evidence type="ECO:0000256" key="14">
    <source>
        <dbReference type="ARBA" id="ARBA00023136"/>
    </source>
</evidence>
<dbReference type="PROSITE" id="PS50109">
    <property type="entry name" value="HIS_KIN"/>
    <property type="match status" value="1"/>
</dbReference>
<keyword evidence="14 18" id="KW-0472">Membrane</keyword>
<dbReference type="InterPro" id="IPR017055">
    <property type="entry name" value="Sig_transdc_His_kinase_DctB"/>
</dbReference>
<evidence type="ECO:0000256" key="12">
    <source>
        <dbReference type="ARBA" id="ARBA00022989"/>
    </source>
</evidence>
<dbReference type="PANTHER" id="PTHR43065:SF46">
    <property type="entry name" value="C4-DICARBOXYLATE TRANSPORT SENSOR PROTEIN DCTB"/>
    <property type="match status" value="1"/>
</dbReference>